<dbReference type="Proteomes" id="UP000320762">
    <property type="component" value="Unassembled WGS sequence"/>
</dbReference>
<dbReference type="SUPFAM" id="SSF51338">
    <property type="entry name" value="Composite domain of metallo-dependent hydrolases"/>
    <property type="match status" value="1"/>
</dbReference>
<dbReference type="Pfam" id="PF01979">
    <property type="entry name" value="Amidohydro_1"/>
    <property type="match status" value="1"/>
</dbReference>
<dbReference type="GO" id="GO:0006145">
    <property type="term" value="P:purine nucleobase catabolic process"/>
    <property type="evidence" value="ECO:0007669"/>
    <property type="project" value="TreeGrafter"/>
</dbReference>
<evidence type="ECO:0000313" key="5">
    <source>
        <dbReference type="Proteomes" id="UP000320762"/>
    </source>
</evidence>
<keyword evidence="2" id="KW-0472">Membrane</keyword>
<dbReference type="InterPro" id="IPR032466">
    <property type="entry name" value="Metal_Hydrolase"/>
</dbReference>
<dbReference type="Gene3D" id="2.30.40.10">
    <property type="entry name" value="Urease, subunit C, domain 1"/>
    <property type="match status" value="1"/>
</dbReference>
<organism evidence="4 5">
    <name type="scientific">Schizophyllum amplum</name>
    <dbReference type="NCBI Taxonomy" id="97359"/>
    <lineage>
        <taxon>Eukaryota</taxon>
        <taxon>Fungi</taxon>
        <taxon>Dikarya</taxon>
        <taxon>Basidiomycota</taxon>
        <taxon>Agaricomycotina</taxon>
        <taxon>Agaricomycetes</taxon>
        <taxon>Agaricomycetidae</taxon>
        <taxon>Agaricales</taxon>
        <taxon>Schizophyllaceae</taxon>
        <taxon>Schizophyllum</taxon>
    </lineage>
</organism>
<dbReference type="PANTHER" id="PTHR43668:SF5">
    <property type="entry name" value="AMIDOHYDROLASE 3 DOMAIN-CONTAINING PROTEIN"/>
    <property type="match status" value="1"/>
</dbReference>
<gene>
    <name evidence="4" type="ORF">BD626DRAFT_483574</name>
</gene>
<dbReference type="GO" id="GO:0004038">
    <property type="term" value="F:allantoinase activity"/>
    <property type="evidence" value="ECO:0007669"/>
    <property type="project" value="TreeGrafter"/>
</dbReference>
<dbReference type="PANTHER" id="PTHR43668">
    <property type="entry name" value="ALLANTOINASE"/>
    <property type="match status" value="1"/>
</dbReference>
<feature type="domain" description="Amidohydrolase-related" evidence="3">
    <location>
        <begin position="410"/>
        <end position="503"/>
    </location>
</feature>
<comment type="caution">
    <text evidence="4">The sequence shown here is derived from an EMBL/GenBank/DDBJ whole genome shotgun (WGS) entry which is preliminary data.</text>
</comment>
<reference evidence="4 5" key="1">
    <citation type="journal article" date="2019" name="New Phytol.">
        <title>Comparative genomics reveals unique wood-decay strategies and fruiting body development in the Schizophyllaceae.</title>
        <authorList>
            <person name="Almasi E."/>
            <person name="Sahu N."/>
            <person name="Krizsan K."/>
            <person name="Balint B."/>
            <person name="Kovacs G.M."/>
            <person name="Kiss B."/>
            <person name="Cseklye J."/>
            <person name="Drula E."/>
            <person name="Henrissat B."/>
            <person name="Nagy I."/>
            <person name="Chovatia M."/>
            <person name="Adam C."/>
            <person name="LaButti K."/>
            <person name="Lipzen A."/>
            <person name="Riley R."/>
            <person name="Grigoriev I.V."/>
            <person name="Nagy L.G."/>
        </authorList>
    </citation>
    <scope>NUCLEOTIDE SEQUENCE [LARGE SCALE GENOMIC DNA]</scope>
    <source>
        <strain evidence="4 5">NL-1724</strain>
    </source>
</reference>
<dbReference type="Gene3D" id="3.20.20.140">
    <property type="entry name" value="Metal-dependent hydrolases"/>
    <property type="match status" value="2"/>
</dbReference>
<dbReference type="GO" id="GO:0005737">
    <property type="term" value="C:cytoplasm"/>
    <property type="evidence" value="ECO:0007669"/>
    <property type="project" value="TreeGrafter"/>
</dbReference>
<name>A0A550CPI5_9AGAR</name>
<evidence type="ECO:0000259" key="3">
    <source>
        <dbReference type="Pfam" id="PF01979"/>
    </source>
</evidence>
<feature type="compositionally biased region" description="Polar residues" evidence="1">
    <location>
        <begin position="9"/>
        <end position="24"/>
    </location>
</feature>
<dbReference type="InterPro" id="IPR011059">
    <property type="entry name" value="Metal-dep_hydrolase_composite"/>
</dbReference>
<keyword evidence="5" id="KW-1185">Reference proteome</keyword>
<proteinExistence type="predicted"/>
<dbReference type="InterPro" id="IPR006680">
    <property type="entry name" value="Amidohydro-rel"/>
</dbReference>
<accession>A0A550CPI5</accession>
<keyword evidence="2" id="KW-1133">Transmembrane helix</keyword>
<evidence type="ECO:0000256" key="1">
    <source>
        <dbReference type="SAM" id="MobiDB-lite"/>
    </source>
</evidence>
<evidence type="ECO:0000256" key="2">
    <source>
        <dbReference type="SAM" id="Phobius"/>
    </source>
</evidence>
<feature type="transmembrane region" description="Helical" evidence="2">
    <location>
        <begin position="33"/>
        <end position="51"/>
    </location>
</feature>
<dbReference type="EMBL" id="VDMD01000003">
    <property type="protein sequence ID" value="TRM66705.1"/>
    <property type="molecule type" value="Genomic_DNA"/>
</dbReference>
<dbReference type="InterPro" id="IPR050138">
    <property type="entry name" value="DHOase/Allantoinase_Hydrolase"/>
</dbReference>
<evidence type="ECO:0000313" key="4">
    <source>
        <dbReference type="EMBL" id="TRM66705.1"/>
    </source>
</evidence>
<feature type="region of interest" description="Disordered" evidence="1">
    <location>
        <begin position="1"/>
        <end position="24"/>
    </location>
</feature>
<sequence>MSLPLDMDPSTTKTNAFPTAPSTHQMTRRISRAVVTLATGTVLLAFFFLSGSPPAPPAHLQTTISRCSALHSKPGPPPGFHERTVSDRFVQGTRPVLIRNATVWTGEGVLEAGDILLSGGIIQSVGHLGLAEGLEKEYAGADVLDAKGAWVTPGIVDVHSHVGVESVPGLVGAMDVNSMHGAVQPWLRALDGLNTHDESYKLNIAGGLTTALVLPGSSNAIGGQGFVIKNRPTTERSPSSMLLEPPFNMNGTAVDYSVPPRWRHMKHACGENPSGEYGQTRMDTFWQFREAYETARRIKVAQDNYCDAALAGKWDVIEDKEFPDDMQWEALVDVLRGKVKINTHCYEAVDLDDFVRLTNEFKFPVAAFHHAHETYLVPHVLKRAYGKPPASAMFASFARYKREAYRHSVFAPAILHQHGLPVVMKSDHPAIVSRYLLHEAQQAHYYGLPADVALQSVTTVPADVLGMGHRIGRVKKGWDADLVLWGPHPLQLGATPTQVFIDGIPQLEDPQFSPKSAKRNSGPPHVPNFEREAKLAVQHEGLPPLEPVKRFTVDQGLVIFTGVKGVVLDEGRVAANADALLTVIVRAGEILCMSADQVCNEAYATGADSEVVDLAGGWITPGLVSLGSSLGLQDIAMEDSAKDGEVFDAMTSNAPVASEVVRAVDGLMFGTRDAWLAYRAGVTDAITPPQSSGLILGFSAAFSTGATGKLEKGAVAKDAAALHVRVTYASTVGVSTQIAALRRLLMPPAADEEVHGAAAHALQGTMPLVVHADSADVIATLIELKAEVESSIGATLRMTIVGGAEAHLLARELGEAGVGVIVISPRAFPYTWEKRRILPGPPLTQETNIMHLLAHNVTVGIGPQGTNGMDMISSWAVRNLRFDAGWAMLESDGQISEAEALAMASTDINKLLGVKGSGDLVATRGGGLLEFESKVVAVLSSARAVVDLL</sequence>
<protein>
    <recommendedName>
        <fullName evidence="3">Amidohydrolase-related domain-containing protein</fullName>
    </recommendedName>
</protein>
<keyword evidence="2" id="KW-0812">Transmembrane</keyword>
<dbReference type="AlphaFoldDB" id="A0A550CPI5"/>
<dbReference type="SUPFAM" id="SSF51556">
    <property type="entry name" value="Metallo-dependent hydrolases"/>
    <property type="match status" value="1"/>
</dbReference>
<dbReference type="OrthoDB" id="10258955at2759"/>